<evidence type="ECO:0000256" key="1">
    <source>
        <dbReference type="ARBA" id="ARBA00022679"/>
    </source>
</evidence>
<dbReference type="PANTHER" id="PTHR48050:SF13">
    <property type="entry name" value="STEROL 3-BETA-GLUCOSYLTRANSFERASE UGT80A2"/>
    <property type="match status" value="1"/>
</dbReference>
<keyword evidence="1 2" id="KW-0808">Transferase</keyword>
<dbReference type="AlphaFoldDB" id="T1L1Y1"/>
<keyword evidence="4" id="KW-1185">Reference proteome</keyword>
<dbReference type="HOGENOM" id="CLU_000537_0_0_1"/>
<dbReference type="KEGG" id="tut:107369554"/>
<gene>
    <name evidence="3" type="primary">107369554</name>
    <name evidence="2" type="synonym">UGT205A3</name>
</gene>
<dbReference type="OMA" id="HIPNFRK"/>
<reference evidence="3" key="4">
    <citation type="submission" date="2015-06" db="UniProtKB">
        <authorList>
            <consortium name="EnsemblMetazoa"/>
        </authorList>
    </citation>
    <scope>IDENTIFICATION</scope>
</reference>
<dbReference type="Proteomes" id="UP000015104">
    <property type="component" value="Unassembled WGS sequence"/>
</dbReference>
<proteinExistence type="evidence at transcript level"/>
<dbReference type="PANTHER" id="PTHR48050">
    <property type="entry name" value="STEROL 3-BETA-GLUCOSYLTRANSFERASE"/>
    <property type="match status" value="1"/>
</dbReference>
<evidence type="ECO:0000313" key="2">
    <source>
        <dbReference type="EMBL" id="AHX56912.1"/>
    </source>
</evidence>
<reference evidence="2" key="3">
    <citation type="submission" date="2014-03" db="EMBL/GenBank/DDBJ databases">
        <authorList>
            <person name="Ahn S.-J."/>
            <person name="Dermauw W."/>
            <person name="Wybouw N."/>
            <person name="Heckel D.G."/>
            <person name="Van Leeuwen T."/>
        </authorList>
    </citation>
    <scope>NUCLEOTIDE SEQUENCE</scope>
</reference>
<dbReference type="EMBL" id="KJ584785">
    <property type="protein sequence ID" value="AHX56912.1"/>
    <property type="molecule type" value="mRNA"/>
</dbReference>
<dbReference type="Gene3D" id="3.40.50.2000">
    <property type="entry name" value="Glycogen Phosphorylase B"/>
    <property type="match status" value="2"/>
</dbReference>
<dbReference type="Pfam" id="PF00201">
    <property type="entry name" value="UDPGT"/>
    <property type="match status" value="1"/>
</dbReference>
<dbReference type="CDD" id="cd03784">
    <property type="entry name" value="GT1_Gtf-like"/>
    <property type="match status" value="1"/>
</dbReference>
<evidence type="ECO:0000313" key="4">
    <source>
        <dbReference type="Proteomes" id="UP000015104"/>
    </source>
</evidence>
<accession>T1L1Y1</accession>
<dbReference type="InterPro" id="IPR002213">
    <property type="entry name" value="UDP_glucos_trans"/>
</dbReference>
<dbReference type="GeneID" id="107369554"/>
<name>T1L1Y1_TETUR</name>
<dbReference type="SUPFAM" id="SSF53756">
    <property type="entry name" value="UDP-Glycosyltransferase/glycogen phosphorylase"/>
    <property type="match status" value="1"/>
</dbReference>
<dbReference type="eggNOG" id="KOG1192">
    <property type="taxonomic scope" value="Eukaryota"/>
</dbReference>
<dbReference type="RefSeq" id="NP_001310097.1">
    <property type="nucleotide sequence ID" value="NM_001323168.1"/>
</dbReference>
<protein>
    <submittedName>
        <fullName evidence="2">UDP-glycosyltransferase 205A3</fullName>
    </submittedName>
</protein>
<evidence type="ECO:0000313" key="3">
    <source>
        <dbReference type="EnsemblMetazoa" id="tetur32g01240.1"/>
    </source>
</evidence>
<sequence>MVQLRVLLTSMDGQGHVNAILGVAGVLSKAGHHIIISLSKGWEKLIKANGYEFVPIVNEGDVDEKDMNNNPDEKTEKKAANEGAFEFFKQLLTSIRKDPITALEEFEDRVCTTYLNWSTEMLKFDEPLKKSIEKINPDIIIIDYLVKLPCLIKGSIPWVSLWSCSPVALYRGRVPPEGTGFPLDSPQELWKKYYDLHFKAYKPVRDNVNKKLIEAGVEPYRDDQWIYLLESPYMNIYNYPECLDYTEVGPKPDKWYRMDAVIREPDDKTPFSLPDNLVEKPGALIYFSLGSMGCVDLELMKRVISVCAKSPHRFIISKGPYHEQIELPDNMWGERYVNQIAILPHVDLVITHGGNNTLTESLYFGKPVIVLPLFYDQLDNAQRIQDKKLGIRLDTYSFTDEQLLDGIEKLLNDMELYDKLERISFEMRNTKTREEIVKLIEKTAITKKSPE</sequence>
<dbReference type="InterPro" id="IPR050426">
    <property type="entry name" value="Glycosyltransferase_28"/>
</dbReference>
<dbReference type="OrthoDB" id="6504522at2759"/>
<reference evidence="2" key="2">
    <citation type="journal article" date="2014" name="Insect Biochem. Mol. Biol.">
        <title>Bacterial origin of a diverse family of UDP-glycosyltransferase genes in the Tetranychus urticae genome.</title>
        <authorList>
            <person name="Ahn S.J."/>
            <person name="Dermauw W."/>
            <person name="Wybouw N."/>
            <person name="Heckel D.G."/>
            <person name="Van Leeuwen T."/>
        </authorList>
    </citation>
    <scope>NUCLEOTIDE SEQUENCE</scope>
</reference>
<organism evidence="3 4">
    <name type="scientific">Tetranychus urticae</name>
    <name type="common">Two-spotted spider mite</name>
    <dbReference type="NCBI Taxonomy" id="32264"/>
    <lineage>
        <taxon>Eukaryota</taxon>
        <taxon>Metazoa</taxon>
        <taxon>Ecdysozoa</taxon>
        <taxon>Arthropoda</taxon>
        <taxon>Chelicerata</taxon>
        <taxon>Arachnida</taxon>
        <taxon>Acari</taxon>
        <taxon>Acariformes</taxon>
        <taxon>Trombidiformes</taxon>
        <taxon>Prostigmata</taxon>
        <taxon>Eleutherengona</taxon>
        <taxon>Raphignathae</taxon>
        <taxon>Tetranychoidea</taxon>
        <taxon>Tetranychidae</taxon>
        <taxon>Tetranychus</taxon>
    </lineage>
</organism>
<dbReference type="EMBL" id="CAEY01000922">
    <property type="status" value="NOT_ANNOTATED_CDS"/>
    <property type="molecule type" value="Genomic_DNA"/>
</dbReference>
<dbReference type="GO" id="GO:0008194">
    <property type="term" value="F:UDP-glycosyltransferase activity"/>
    <property type="evidence" value="ECO:0007669"/>
    <property type="project" value="InterPro"/>
</dbReference>
<reference evidence="4" key="1">
    <citation type="submission" date="2011-08" db="EMBL/GenBank/DDBJ databases">
        <authorList>
            <person name="Rombauts S."/>
        </authorList>
    </citation>
    <scope>NUCLEOTIDE SEQUENCE</scope>
    <source>
        <strain evidence="4">London</strain>
    </source>
</reference>
<dbReference type="EnsemblMetazoa" id="tetur32g01240.1">
    <property type="protein sequence ID" value="tetur32g01240.1"/>
    <property type="gene ID" value="tetur32g01240"/>
</dbReference>